<reference evidence="6" key="1">
    <citation type="submission" date="2023-03" db="EMBL/GenBank/DDBJ databases">
        <authorList>
            <person name="Steffen K."/>
            <person name="Cardenas P."/>
        </authorList>
    </citation>
    <scope>NUCLEOTIDE SEQUENCE</scope>
</reference>
<dbReference type="GO" id="GO:0003864">
    <property type="term" value="F:3-methyl-2-oxobutanoate hydroxymethyltransferase activity"/>
    <property type="evidence" value="ECO:0007669"/>
    <property type="project" value="UniProtKB-EC"/>
</dbReference>
<dbReference type="EC" id="2.1.2.11" evidence="3"/>
<protein>
    <recommendedName>
        <fullName evidence="3">3-methyl-2-oxobutanoate hydroxymethyltransferase</fullName>
        <ecNumber evidence="3">2.1.2.11</ecNumber>
    </recommendedName>
</protein>
<evidence type="ECO:0000256" key="1">
    <source>
        <dbReference type="ARBA" id="ARBA00005033"/>
    </source>
</evidence>
<evidence type="ECO:0000256" key="3">
    <source>
        <dbReference type="ARBA" id="ARBA00012618"/>
    </source>
</evidence>
<comment type="pathway">
    <text evidence="1">Cofactor biosynthesis; (R)-pantothenate biosynthesis; (R)-pantoate from 3-methyl-2-oxobutanoate: step 1/2.</text>
</comment>
<dbReference type="SUPFAM" id="SSF51621">
    <property type="entry name" value="Phosphoenolpyruvate/pyruvate domain"/>
    <property type="match status" value="1"/>
</dbReference>
<evidence type="ECO:0000256" key="5">
    <source>
        <dbReference type="ARBA" id="ARBA00049172"/>
    </source>
</evidence>
<dbReference type="EMBL" id="CASHTH010003886">
    <property type="protein sequence ID" value="CAI8050848.1"/>
    <property type="molecule type" value="Genomic_DNA"/>
</dbReference>
<keyword evidence="7" id="KW-1185">Reference proteome</keyword>
<dbReference type="Gene3D" id="3.20.20.60">
    <property type="entry name" value="Phosphoenolpyruvate-binding domains"/>
    <property type="match status" value="1"/>
</dbReference>
<dbReference type="NCBIfam" id="NF001452">
    <property type="entry name" value="PRK00311.1"/>
    <property type="match status" value="1"/>
</dbReference>
<dbReference type="GO" id="GO:0000287">
    <property type="term" value="F:magnesium ion binding"/>
    <property type="evidence" value="ECO:0007669"/>
    <property type="project" value="TreeGrafter"/>
</dbReference>
<dbReference type="PANTHER" id="PTHR20881:SF0">
    <property type="entry name" value="3-METHYL-2-OXOBUTANOATE HYDROXYMETHYLTRANSFERASE"/>
    <property type="match status" value="1"/>
</dbReference>
<gene>
    <name evidence="6" type="ORF">GBAR_LOCUS27891</name>
</gene>
<dbReference type="HAMAP" id="MF_00156">
    <property type="entry name" value="PanB"/>
    <property type="match status" value="1"/>
</dbReference>
<comment type="caution">
    <text evidence="6">The sequence shown here is derived from an EMBL/GenBank/DDBJ whole genome shotgun (WGS) entry which is preliminary data.</text>
</comment>
<dbReference type="CDD" id="cd06557">
    <property type="entry name" value="KPHMT-like"/>
    <property type="match status" value="1"/>
</dbReference>
<dbReference type="PANTHER" id="PTHR20881">
    <property type="entry name" value="3-METHYL-2-OXOBUTANOATE HYDROXYMETHYLTRANSFERASE"/>
    <property type="match status" value="1"/>
</dbReference>
<dbReference type="FunFam" id="3.20.20.60:FF:000003">
    <property type="entry name" value="3-methyl-2-oxobutanoate hydroxymethyltransferase"/>
    <property type="match status" value="1"/>
</dbReference>
<name>A0AA35TMC6_GEOBA</name>
<accession>A0AA35TMC6</accession>
<evidence type="ECO:0000256" key="2">
    <source>
        <dbReference type="ARBA" id="ARBA00008676"/>
    </source>
</evidence>
<dbReference type="InterPro" id="IPR003700">
    <property type="entry name" value="Pantoate_hydroxy_MeTrfase"/>
</dbReference>
<comment type="similarity">
    <text evidence="2">Belongs to the PanB family.</text>
</comment>
<dbReference type="AlphaFoldDB" id="A0AA35TMC6"/>
<dbReference type="Pfam" id="PF02548">
    <property type="entry name" value="Pantoate_transf"/>
    <property type="match status" value="1"/>
</dbReference>
<dbReference type="NCBIfam" id="TIGR00222">
    <property type="entry name" value="panB"/>
    <property type="match status" value="1"/>
</dbReference>
<comment type="catalytic activity">
    <reaction evidence="5">
        <text>(6R)-5,10-methylene-5,6,7,8-tetrahydrofolate + 3-methyl-2-oxobutanoate + H2O = 2-dehydropantoate + (6S)-5,6,7,8-tetrahydrofolate</text>
        <dbReference type="Rhea" id="RHEA:11824"/>
        <dbReference type="ChEBI" id="CHEBI:11561"/>
        <dbReference type="ChEBI" id="CHEBI:11851"/>
        <dbReference type="ChEBI" id="CHEBI:15377"/>
        <dbReference type="ChEBI" id="CHEBI:15636"/>
        <dbReference type="ChEBI" id="CHEBI:57453"/>
        <dbReference type="EC" id="2.1.2.11"/>
    </reaction>
</comment>
<dbReference type="InterPro" id="IPR040442">
    <property type="entry name" value="Pyrv_kinase-like_dom_sf"/>
</dbReference>
<evidence type="ECO:0000256" key="4">
    <source>
        <dbReference type="ARBA" id="ARBA00022679"/>
    </source>
</evidence>
<evidence type="ECO:0000313" key="6">
    <source>
        <dbReference type="EMBL" id="CAI8050848.1"/>
    </source>
</evidence>
<evidence type="ECO:0000313" key="7">
    <source>
        <dbReference type="Proteomes" id="UP001174909"/>
    </source>
</evidence>
<dbReference type="GO" id="GO:0015940">
    <property type="term" value="P:pantothenate biosynthetic process"/>
    <property type="evidence" value="ECO:0007669"/>
    <property type="project" value="InterPro"/>
</dbReference>
<organism evidence="6 7">
    <name type="scientific">Geodia barretti</name>
    <name type="common">Barrett's horny sponge</name>
    <dbReference type="NCBI Taxonomy" id="519541"/>
    <lineage>
        <taxon>Eukaryota</taxon>
        <taxon>Metazoa</taxon>
        <taxon>Porifera</taxon>
        <taxon>Demospongiae</taxon>
        <taxon>Heteroscleromorpha</taxon>
        <taxon>Tetractinellida</taxon>
        <taxon>Astrophorina</taxon>
        <taxon>Geodiidae</taxon>
        <taxon>Geodia</taxon>
    </lineage>
</organism>
<proteinExistence type="inferred from homology"/>
<sequence length="269" mass="28988">MKEKITMLTSYDYTTARLCDGAGIDVLLVGDSAGMVMMGYQSTIPVTMDQMCLFTSAVSRARRDALVVADLPFMSYQASITDAIANSGRLIKAGADAVKLEGGSEMADTISSIVGVGIPVMGHIGLQPQTTTLSQGYRVQGRTKESAARLIRDARSLEQAGAFCIVLEMVSHDVAEVITRDVANIPTIGIGSGPGCSGQVLVIQDMLGMYELQFSFVKRYRNLSKEIGDAVREYVCDVKESRFPARSADTPKEFLKGIEFEDRKGSSVS</sequence>
<dbReference type="InterPro" id="IPR015813">
    <property type="entry name" value="Pyrv/PenolPyrv_kinase-like_dom"/>
</dbReference>
<dbReference type="Proteomes" id="UP001174909">
    <property type="component" value="Unassembled WGS sequence"/>
</dbReference>
<dbReference type="PIRSF" id="PIRSF000388">
    <property type="entry name" value="Pantoate_hydroxy_MeTrfase"/>
    <property type="match status" value="1"/>
</dbReference>
<keyword evidence="4" id="KW-0808">Transferase</keyword>